<gene>
    <name evidence="3" type="ORF">F503_06589</name>
</gene>
<dbReference type="OrthoDB" id="5219809at2759"/>
<dbReference type="InterPro" id="IPR057203">
    <property type="entry name" value="DUF7881"/>
</dbReference>
<name>S3C8S8_OPHP1</name>
<dbReference type="STRING" id="1262450.S3C8S8"/>
<organism evidence="3 4">
    <name type="scientific">Ophiostoma piceae (strain UAMH 11346)</name>
    <name type="common">Sap stain fungus</name>
    <dbReference type="NCBI Taxonomy" id="1262450"/>
    <lineage>
        <taxon>Eukaryota</taxon>
        <taxon>Fungi</taxon>
        <taxon>Dikarya</taxon>
        <taxon>Ascomycota</taxon>
        <taxon>Pezizomycotina</taxon>
        <taxon>Sordariomycetes</taxon>
        <taxon>Sordariomycetidae</taxon>
        <taxon>Ophiostomatales</taxon>
        <taxon>Ophiostomataceae</taxon>
        <taxon>Ophiostoma</taxon>
    </lineage>
</organism>
<reference evidence="3 4" key="1">
    <citation type="journal article" date="2013" name="BMC Genomics">
        <title>The genome and transcriptome of the pine saprophyte Ophiostoma piceae, and a comparison with the bark beetle-associated pine pathogen Grosmannia clavigera.</title>
        <authorList>
            <person name="Haridas S."/>
            <person name="Wang Y."/>
            <person name="Lim L."/>
            <person name="Massoumi Alamouti S."/>
            <person name="Jackman S."/>
            <person name="Docking R."/>
            <person name="Robertson G."/>
            <person name="Birol I."/>
            <person name="Bohlmann J."/>
            <person name="Breuil C."/>
        </authorList>
    </citation>
    <scope>NUCLEOTIDE SEQUENCE [LARGE SCALE GENOMIC DNA]</scope>
    <source>
        <strain evidence="3 4">UAMH 11346</strain>
    </source>
</reference>
<dbReference type="AlphaFoldDB" id="S3C8S8"/>
<evidence type="ECO:0000313" key="3">
    <source>
        <dbReference type="EMBL" id="EPE02613.1"/>
    </source>
</evidence>
<dbReference type="Pfam" id="PF25324">
    <property type="entry name" value="DUF7881"/>
    <property type="match status" value="1"/>
</dbReference>
<feature type="domain" description="HNH nuclease" evidence="1">
    <location>
        <begin position="117"/>
        <end position="193"/>
    </location>
</feature>
<dbReference type="EMBL" id="KE148176">
    <property type="protein sequence ID" value="EPE02613.1"/>
    <property type="molecule type" value="Genomic_DNA"/>
</dbReference>
<keyword evidence="4" id="KW-1185">Reference proteome</keyword>
<dbReference type="InterPro" id="IPR003615">
    <property type="entry name" value="HNH_nuc"/>
</dbReference>
<protein>
    <submittedName>
        <fullName evidence="3">Uncharacterized protein</fullName>
    </submittedName>
</protein>
<dbReference type="HOGENOM" id="CLU_055165_2_0_1"/>
<sequence>MPPLPRHLQRDVFIWDLNNNDDRIPLGGMKCMPGTTHKDFRQMLDILVITSADVVVYNSDGDEVLRDDTPLSSGDYTVSADEVCVADEPVYTRAASITTGIRTKSFTDAVRARDGGCVVSKVMNPDIEIGEWLRFQAAHIFPLAYESQWKDGNYDRWITIDPPQGGKINSVQNGILLRSDVHLEWDTYRVSINPDNGYKIIYFGSDINGCAGNVLDQRLLEDPRCPPADLFRWHFRQAVLTNMRGEGEPLLELDFPPNSDMLGQILEAPKAAERLEFEFFDRLAHHVDIT</sequence>
<dbReference type="VEuPathDB" id="FungiDB:F503_06589"/>
<feature type="domain" description="DUF7881" evidence="2">
    <location>
        <begin position="9"/>
        <end position="83"/>
    </location>
</feature>
<evidence type="ECO:0000259" key="1">
    <source>
        <dbReference type="Pfam" id="PF13391"/>
    </source>
</evidence>
<dbReference type="Proteomes" id="UP000016923">
    <property type="component" value="Unassembled WGS sequence"/>
</dbReference>
<proteinExistence type="predicted"/>
<dbReference type="eggNOG" id="ENOG502SKV9">
    <property type="taxonomic scope" value="Eukaryota"/>
</dbReference>
<dbReference type="OMA" id="GASEGMW"/>
<dbReference type="Pfam" id="PF13391">
    <property type="entry name" value="HNH_2"/>
    <property type="match status" value="1"/>
</dbReference>
<evidence type="ECO:0000313" key="4">
    <source>
        <dbReference type="Proteomes" id="UP000016923"/>
    </source>
</evidence>
<evidence type="ECO:0000259" key="2">
    <source>
        <dbReference type="Pfam" id="PF25324"/>
    </source>
</evidence>
<accession>S3C8S8</accession>